<reference evidence="2" key="1">
    <citation type="submission" date="2021-01" db="EMBL/GenBank/DDBJ databases">
        <title>Modified the classification status of verrucomicrobia.</title>
        <authorList>
            <person name="Feng X."/>
        </authorList>
    </citation>
    <scope>NUCLEOTIDE SEQUENCE</scope>
    <source>
        <strain evidence="2">KCTC 22201</strain>
    </source>
</reference>
<dbReference type="AlphaFoldDB" id="A0A934R6C6"/>
<gene>
    <name evidence="2" type="ORF">JIN81_03775</name>
</gene>
<evidence type="ECO:0000259" key="1">
    <source>
        <dbReference type="Pfam" id="PF12697"/>
    </source>
</evidence>
<protein>
    <submittedName>
        <fullName evidence="2">Alpha/beta hydrolase</fullName>
    </submittedName>
</protein>
<organism evidence="2 3">
    <name type="scientific">Haloferula rosea</name>
    <dbReference type="NCBI Taxonomy" id="490093"/>
    <lineage>
        <taxon>Bacteria</taxon>
        <taxon>Pseudomonadati</taxon>
        <taxon>Verrucomicrobiota</taxon>
        <taxon>Verrucomicrobiia</taxon>
        <taxon>Verrucomicrobiales</taxon>
        <taxon>Verrucomicrobiaceae</taxon>
        <taxon>Haloferula</taxon>
    </lineage>
</organism>
<dbReference type="InterPro" id="IPR000073">
    <property type="entry name" value="AB_hydrolase_1"/>
</dbReference>
<evidence type="ECO:0000313" key="3">
    <source>
        <dbReference type="Proteomes" id="UP000658278"/>
    </source>
</evidence>
<dbReference type="InterPro" id="IPR029058">
    <property type="entry name" value="AB_hydrolase_fold"/>
</dbReference>
<sequence length="244" mass="26667">MSELPTEFRNRCGEMLDVAFHPGTREKRLLVLGHGVTGDMDRPLMVAVAEALSARGWPCLRMSFSGNGSSDGDFEEATITKESEDLQDLIEEIPADVRIAYCGHSMGGAVGLTAASLDQRIEVLITLAGMVFTEEFLEREFGDVVPDKGLMWDEDDCPLSQNFVDDMESIGDLLDEAGELGRPYLLIHGTDDDVVPPEDSEQAFEHAAEPKKLVMVDGAGHSFEETGYGDVNDAIGSWLEEHLS</sequence>
<dbReference type="PANTHER" id="PTHR42886">
    <property type="entry name" value="RE40534P-RELATED"/>
    <property type="match status" value="1"/>
</dbReference>
<dbReference type="Proteomes" id="UP000658278">
    <property type="component" value="Unassembled WGS sequence"/>
</dbReference>
<dbReference type="Gene3D" id="3.40.50.1820">
    <property type="entry name" value="alpha/beta hydrolase"/>
    <property type="match status" value="1"/>
</dbReference>
<accession>A0A934R6C6</accession>
<dbReference type="PANTHER" id="PTHR42886:SF53">
    <property type="entry name" value="ALPHA_BETA-HYDROLASES SUPERFAMILY PROTEIN"/>
    <property type="match status" value="1"/>
</dbReference>
<dbReference type="RefSeq" id="WP_200276523.1">
    <property type="nucleotide sequence ID" value="NZ_JAENII010000002.1"/>
</dbReference>
<dbReference type="EMBL" id="JAENII010000002">
    <property type="protein sequence ID" value="MBK1826124.1"/>
    <property type="molecule type" value="Genomic_DNA"/>
</dbReference>
<keyword evidence="2" id="KW-0378">Hydrolase</keyword>
<evidence type="ECO:0000313" key="2">
    <source>
        <dbReference type="EMBL" id="MBK1826124.1"/>
    </source>
</evidence>
<feature type="domain" description="AB hydrolase-1" evidence="1">
    <location>
        <begin position="30"/>
        <end position="225"/>
    </location>
</feature>
<name>A0A934R6C6_9BACT</name>
<proteinExistence type="predicted"/>
<dbReference type="GO" id="GO:0016787">
    <property type="term" value="F:hydrolase activity"/>
    <property type="evidence" value="ECO:0007669"/>
    <property type="project" value="UniProtKB-KW"/>
</dbReference>
<dbReference type="SUPFAM" id="SSF53474">
    <property type="entry name" value="alpha/beta-Hydrolases"/>
    <property type="match status" value="1"/>
</dbReference>
<keyword evidence="3" id="KW-1185">Reference proteome</keyword>
<dbReference type="Pfam" id="PF12697">
    <property type="entry name" value="Abhydrolase_6"/>
    <property type="match status" value="1"/>
</dbReference>
<comment type="caution">
    <text evidence="2">The sequence shown here is derived from an EMBL/GenBank/DDBJ whole genome shotgun (WGS) entry which is preliminary data.</text>
</comment>